<feature type="non-terminal residue" evidence="3">
    <location>
        <position position="1"/>
    </location>
</feature>
<feature type="domain" description="Peptidase A2" evidence="2">
    <location>
        <begin position="28"/>
        <end position="107"/>
    </location>
</feature>
<dbReference type="Pfam" id="PF09668">
    <property type="entry name" value="Asp_protease"/>
    <property type="match status" value="1"/>
</dbReference>
<protein>
    <recommendedName>
        <fullName evidence="2">Peptidase A2 domain-containing protein</fullName>
    </recommendedName>
</protein>
<evidence type="ECO:0000259" key="2">
    <source>
        <dbReference type="PROSITE" id="PS50175"/>
    </source>
</evidence>
<dbReference type="CDD" id="cd00303">
    <property type="entry name" value="retropepsin_like"/>
    <property type="match status" value="1"/>
</dbReference>
<evidence type="ECO:0000313" key="4">
    <source>
        <dbReference type="Proteomes" id="UP000663838"/>
    </source>
</evidence>
<proteinExistence type="predicted"/>
<keyword evidence="1" id="KW-0378">Hydrolase</keyword>
<gene>
    <name evidence="3" type="ORF">TOA249_LOCUS33191</name>
</gene>
<dbReference type="InterPro" id="IPR001995">
    <property type="entry name" value="Peptidase_A2_cat"/>
</dbReference>
<dbReference type="InterPro" id="IPR019103">
    <property type="entry name" value="Peptidase_aspartic_DDI1-type"/>
</dbReference>
<dbReference type="InterPro" id="IPR021109">
    <property type="entry name" value="Peptidase_aspartic_dom_sf"/>
</dbReference>
<accession>A0A821X8P0</accession>
<evidence type="ECO:0000313" key="3">
    <source>
        <dbReference type="EMBL" id="CAF4938207.1"/>
    </source>
</evidence>
<dbReference type="Gene3D" id="2.40.70.10">
    <property type="entry name" value="Acid Proteases"/>
    <property type="match status" value="1"/>
</dbReference>
<name>A0A821X8P0_9BILA</name>
<dbReference type="PROSITE" id="PS50175">
    <property type="entry name" value="ASP_PROT_RETROV"/>
    <property type="match status" value="1"/>
</dbReference>
<dbReference type="GO" id="GO:0004190">
    <property type="term" value="F:aspartic-type endopeptidase activity"/>
    <property type="evidence" value="ECO:0007669"/>
    <property type="project" value="InterPro"/>
</dbReference>
<dbReference type="Proteomes" id="UP000663838">
    <property type="component" value="Unassembled WGS sequence"/>
</dbReference>
<evidence type="ECO:0000256" key="1">
    <source>
        <dbReference type="ARBA" id="ARBA00022801"/>
    </source>
</evidence>
<sequence>MVGINVCRNPENIDERLFISCMIDNHKYKSLMDSGAEICLIDIKNVRKNHNINNIVDSGINVSGIGGSVKVHGKINLKVNVGNEKTVSQSFVIVDDLANDLLLGADFIRSNNFIIDMANEKLLKRKSKLIQIEPKAVEIIKSCNLNHFDNTPLSSKVNTVIKIPEPKVKLMSKDLSNYTNGGVRLIETVNLKPQCSTNAAFNLDTKFKNK</sequence>
<dbReference type="SUPFAM" id="SSF50630">
    <property type="entry name" value="Acid proteases"/>
    <property type="match status" value="1"/>
</dbReference>
<comment type="caution">
    <text evidence="3">The sequence shown here is derived from an EMBL/GenBank/DDBJ whole genome shotgun (WGS) entry which is preliminary data.</text>
</comment>
<reference evidence="3" key="1">
    <citation type="submission" date="2021-02" db="EMBL/GenBank/DDBJ databases">
        <authorList>
            <person name="Nowell W R."/>
        </authorList>
    </citation>
    <scope>NUCLEOTIDE SEQUENCE</scope>
</reference>
<dbReference type="GO" id="GO:0006508">
    <property type="term" value="P:proteolysis"/>
    <property type="evidence" value="ECO:0007669"/>
    <property type="project" value="InterPro"/>
</dbReference>
<dbReference type="AlphaFoldDB" id="A0A821X8P0"/>
<organism evidence="3 4">
    <name type="scientific">Rotaria socialis</name>
    <dbReference type="NCBI Taxonomy" id="392032"/>
    <lineage>
        <taxon>Eukaryota</taxon>
        <taxon>Metazoa</taxon>
        <taxon>Spiralia</taxon>
        <taxon>Gnathifera</taxon>
        <taxon>Rotifera</taxon>
        <taxon>Eurotatoria</taxon>
        <taxon>Bdelloidea</taxon>
        <taxon>Philodinida</taxon>
        <taxon>Philodinidae</taxon>
        <taxon>Rotaria</taxon>
    </lineage>
</organism>
<dbReference type="EMBL" id="CAJOBS010009890">
    <property type="protein sequence ID" value="CAF4938207.1"/>
    <property type="molecule type" value="Genomic_DNA"/>
</dbReference>